<keyword evidence="1" id="KW-0175">Coiled coil</keyword>
<feature type="coiled-coil region" evidence="1">
    <location>
        <begin position="14"/>
        <end position="70"/>
    </location>
</feature>
<evidence type="ECO:0000256" key="1">
    <source>
        <dbReference type="SAM" id="Coils"/>
    </source>
</evidence>
<name>A0A8W8J145_MAGGI</name>
<protein>
    <submittedName>
        <fullName evidence="2">Uncharacterized protein</fullName>
    </submittedName>
</protein>
<keyword evidence="3" id="KW-1185">Reference proteome</keyword>
<proteinExistence type="predicted"/>
<dbReference type="Proteomes" id="UP000005408">
    <property type="component" value="Unassembled WGS sequence"/>
</dbReference>
<dbReference type="EnsemblMetazoa" id="G16586.1">
    <property type="protein sequence ID" value="G16586.1:cds"/>
    <property type="gene ID" value="G16586"/>
</dbReference>
<organism evidence="2 3">
    <name type="scientific">Magallana gigas</name>
    <name type="common">Pacific oyster</name>
    <name type="synonym">Crassostrea gigas</name>
    <dbReference type="NCBI Taxonomy" id="29159"/>
    <lineage>
        <taxon>Eukaryota</taxon>
        <taxon>Metazoa</taxon>
        <taxon>Spiralia</taxon>
        <taxon>Lophotrochozoa</taxon>
        <taxon>Mollusca</taxon>
        <taxon>Bivalvia</taxon>
        <taxon>Autobranchia</taxon>
        <taxon>Pteriomorphia</taxon>
        <taxon>Ostreida</taxon>
        <taxon>Ostreoidea</taxon>
        <taxon>Ostreidae</taxon>
        <taxon>Magallana</taxon>
    </lineage>
</organism>
<accession>A0A8W8J145</accession>
<evidence type="ECO:0000313" key="3">
    <source>
        <dbReference type="Proteomes" id="UP000005408"/>
    </source>
</evidence>
<reference evidence="2" key="1">
    <citation type="submission" date="2022-08" db="UniProtKB">
        <authorList>
            <consortium name="EnsemblMetazoa"/>
        </authorList>
    </citation>
    <scope>IDENTIFICATION</scope>
    <source>
        <strain evidence="2">05x7-T-G4-1.051#20</strain>
    </source>
</reference>
<dbReference type="AlphaFoldDB" id="A0A8W8J145"/>
<sequence length="252" mass="29521">MSSGRRSSSIASELARHRAKLEAAKVREKYLQQEYEMERQKAILDRDLKVLQCKREMEEAQIEMNSLEGLDEVPDENFTDKEYQNLRQVAQERVEEFVQQQSELKTGSEKKEHRVVPNNITLSPMAPAFVPKQDSSNGHINEVSKFLAKKDLLWCRLTKFDDRPEYFTGWKTSFKNIEGSVVSRNYSFRFCWVLLFIFINCIPGDLRHQCQPRGFQNPAYFTIFKATYEFFTLSGGLDAIKPRTLHSRYQLK</sequence>
<evidence type="ECO:0000313" key="2">
    <source>
        <dbReference type="EnsemblMetazoa" id="G16586.1:cds"/>
    </source>
</evidence>